<protein>
    <submittedName>
        <fullName evidence="1">Uncharacterized protein</fullName>
    </submittedName>
</protein>
<dbReference type="EMBL" id="FOAT01000012">
    <property type="protein sequence ID" value="SEL13770.1"/>
    <property type="molecule type" value="Genomic_DNA"/>
</dbReference>
<dbReference type="RefSeq" id="WP_074834388.1">
    <property type="nucleotide sequence ID" value="NZ_FOAT01000012.1"/>
</dbReference>
<organism evidence="1 2">
    <name type="scientific">Ruminococcus albus</name>
    <dbReference type="NCBI Taxonomy" id="1264"/>
    <lineage>
        <taxon>Bacteria</taxon>
        <taxon>Bacillati</taxon>
        <taxon>Bacillota</taxon>
        <taxon>Clostridia</taxon>
        <taxon>Eubacteriales</taxon>
        <taxon>Oscillospiraceae</taxon>
        <taxon>Ruminococcus</taxon>
    </lineage>
</organism>
<reference evidence="1 2" key="1">
    <citation type="submission" date="2016-10" db="EMBL/GenBank/DDBJ databases">
        <authorList>
            <person name="de Groot N.N."/>
        </authorList>
    </citation>
    <scope>NUCLEOTIDE SEQUENCE [LARGE SCALE GENOMIC DNA]</scope>
    <source>
        <strain evidence="1 2">KH2T6</strain>
    </source>
</reference>
<evidence type="ECO:0000313" key="2">
    <source>
        <dbReference type="Proteomes" id="UP000186015"/>
    </source>
</evidence>
<dbReference type="OrthoDB" id="9792533at2"/>
<accession>A0A1H7MR56</accession>
<sequence length="166" mass="19557">MKIGKGIFFREENWMCWRAEVDGYVYCIQEVRNFDRNKGYKIEKRDGGNTYVYYLTKHKKGSEVVEGTHAHGLRRAIIDELRAGSGVYKNEGDDQYSVQCGEDTKVYTFCLHQIEREGAKPWEYDPEKTVCMIWHKSKPISDYFPTLRECLEYGENMLSDMLPNKR</sequence>
<name>A0A1H7MR56_RUMAL</name>
<evidence type="ECO:0000313" key="1">
    <source>
        <dbReference type="EMBL" id="SEL13770.1"/>
    </source>
</evidence>
<dbReference type="Proteomes" id="UP000186015">
    <property type="component" value="Unassembled WGS sequence"/>
</dbReference>
<dbReference type="AlphaFoldDB" id="A0A1H7MR56"/>
<gene>
    <name evidence="1" type="ORF">SAMN05216469_112112</name>
</gene>
<proteinExistence type="predicted"/>